<dbReference type="AlphaFoldDB" id="A0A7C3MCV7"/>
<name>A0A7C3MCV7_ARCFL</name>
<protein>
    <recommendedName>
        <fullName evidence="4">SpoVT-AbrB domain-containing protein</fullName>
    </recommendedName>
</protein>
<dbReference type="InterPro" id="IPR037914">
    <property type="entry name" value="SpoVT-AbrB_sf"/>
</dbReference>
<organism evidence="2">
    <name type="scientific">Archaeoglobus fulgidus</name>
    <dbReference type="NCBI Taxonomy" id="2234"/>
    <lineage>
        <taxon>Archaea</taxon>
        <taxon>Methanobacteriati</taxon>
        <taxon>Methanobacteriota</taxon>
        <taxon>Archaeoglobi</taxon>
        <taxon>Archaeoglobales</taxon>
        <taxon>Archaeoglobaceae</taxon>
        <taxon>Archaeoglobus</taxon>
    </lineage>
</organism>
<gene>
    <name evidence="1" type="ORF">ENN70_08625</name>
    <name evidence="3" type="ORF">ENR21_00625</name>
    <name evidence="2" type="ORF">ENW66_05930</name>
</gene>
<dbReference type="EMBL" id="DTLB01000036">
    <property type="protein sequence ID" value="HFW32475.1"/>
    <property type="molecule type" value="Genomic_DNA"/>
</dbReference>
<comment type="caution">
    <text evidence="2">The sequence shown here is derived from an EMBL/GenBank/DDBJ whole genome shotgun (WGS) entry which is preliminary data.</text>
</comment>
<sequence length="89" mass="9884">MVLDLDGMQKMWENIFRMQNSLLTMIASAMENFQKCNVMQDGIAVFRAKVQSGGRISIPEPDRIALGLKDGEIVKVIVIKEKGGEEDGV</sequence>
<proteinExistence type="predicted"/>
<evidence type="ECO:0000313" key="1">
    <source>
        <dbReference type="EMBL" id="HET22093.1"/>
    </source>
</evidence>
<evidence type="ECO:0000313" key="2">
    <source>
        <dbReference type="EMBL" id="HFW32475.1"/>
    </source>
</evidence>
<evidence type="ECO:0008006" key="4">
    <source>
        <dbReference type="Google" id="ProtNLM"/>
    </source>
</evidence>
<dbReference type="SUPFAM" id="SSF89447">
    <property type="entry name" value="AbrB/MazE/MraZ-like"/>
    <property type="match status" value="1"/>
</dbReference>
<reference evidence="2" key="1">
    <citation type="journal article" date="2020" name="mSystems">
        <title>Genome- and Community-Level Interaction Insights into Carbon Utilization and Element Cycling Functions of Hydrothermarchaeota in Hydrothermal Sediment.</title>
        <authorList>
            <person name="Zhou Z."/>
            <person name="Liu Y."/>
            <person name="Xu W."/>
            <person name="Pan J."/>
            <person name="Luo Z.H."/>
            <person name="Li M."/>
        </authorList>
    </citation>
    <scope>NUCLEOTIDE SEQUENCE [LARGE SCALE GENOMIC DNA]</scope>
    <source>
        <strain evidence="1">SpSt-12</strain>
        <strain evidence="3">SpSt-38</strain>
        <strain evidence="2">SpSt-87</strain>
    </source>
</reference>
<accession>A0A7C3MCV7</accession>
<dbReference type="EMBL" id="DSCQ01000112">
    <property type="protein sequence ID" value="HET22093.1"/>
    <property type="molecule type" value="Genomic_DNA"/>
</dbReference>
<evidence type="ECO:0000313" key="3">
    <source>
        <dbReference type="EMBL" id="HGF86973.1"/>
    </source>
</evidence>
<dbReference type="Gene3D" id="2.10.260.10">
    <property type="match status" value="1"/>
</dbReference>
<dbReference type="EMBL" id="DSQD01000018">
    <property type="protein sequence ID" value="HGF86973.1"/>
    <property type="molecule type" value="Genomic_DNA"/>
</dbReference>